<keyword evidence="3" id="KW-1185">Reference proteome</keyword>
<feature type="transmembrane region" description="Helical" evidence="1">
    <location>
        <begin position="61"/>
        <end position="79"/>
    </location>
</feature>
<accession>A0A545AR38</accession>
<evidence type="ECO:0000256" key="1">
    <source>
        <dbReference type="SAM" id="Phobius"/>
    </source>
</evidence>
<proteinExistence type="predicted"/>
<keyword evidence="1" id="KW-1133">Transmembrane helix</keyword>
<dbReference type="Proteomes" id="UP000317982">
    <property type="component" value="Unassembled WGS sequence"/>
</dbReference>
<dbReference type="EMBL" id="VIRS01000011">
    <property type="protein sequence ID" value="TQS43800.1"/>
    <property type="molecule type" value="Genomic_DNA"/>
</dbReference>
<organism evidence="2 3">
    <name type="scientific">Cryptosporangium phraense</name>
    <dbReference type="NCBI Taxonomy" id="2593070"/>
    <lineage>
        <taxon>Bacteria</taxon>
        <taxon>Bacillati</taxon>
        <taxon>Actinomycetota</taxon>
        <taxon>Actinomycetes</taxon>
        <taxon>Cryptosporangiales</taxon>
        <taxon>Cryptosporangiaceae</taxon>
        <taxon>Cryptosporangium</taxon>
    </lineage>
</organism>
<keyword evidence="1" id="KW-0812">Transmembrane</keyword>
<reference evidence="2 3" key="1">
    <citation type="submission" date="2019-07" db="EMBL/GenBank/DDBJ databases">
        <title>Cryptosporangium phraense sp. nov., isolated from plant litter.</title>
        <authorList>
            <person name="Suriyachadkun C."/>
        </authorList>
    </citation>
    <scope>NUCLEOTIDE SEQUENCE [LARGE SCALE GENOMIC DNA]</scope>
    <source>
        <strain evidence="2 3">A-T 5661</strain>
    </source>
</reference>
<name>A0A545AR38_9ACTN</name>
<keyword evidence="1" id="KW-0472">Membrane</keyword>
<dbReference type="InParanoid" id="A0A545AR38"/>
<protein>
    <submittedName>
        <fullName evidence="2">Uncharacterized protein</fullName>
    </submittedName>
</protein>
<comment type="caution">
    <text evidence="2">The sequence shown here is derived from an EMBL/GenBank/DDBJ whole genome shotgun (WGS) entry which is preliminary data.</text>
</comment>
<feature type="transmembrane region" description="Helical" evidence="1">
    <location>
        <begin position="21"/>
        <end position="41"/>
    </location>
</feature>
<evidence type="ECO:0000313" key="3">
    <source>
        <dbReference type="Proteomes" id="UP000317982"/>
    </source>
</evidence>
<evidence type="ECO:0000313" key="2">
    <source>
        <dbReference type="EMBL" id="TQS43800.1"/>
    </source>
</evidence>
<sequence length="315" mass="34860">MEDEGQGEPRKGAMKNQPRVGLLWLATLEYGPFVLAAVLLLLTSFADDVPSIQHLFPATKVGVYVCLTFVALFAFVLRLTDRIGSLERTVRQSLALQQDFVAAAKPPISLVPLAQAFRAAESTVGESGLVRIYAFSSRFISQHMQPRDFTVGSMCLLTSGAGPTTDSMLDMEIQLSVLYTWASRVRTGDINSLELRQYDFYPTEWYVIFDDKLMITSSYVHDVHSVGRVGTSPETFVVLPHGEGASLIRSKIESFDLLFAAAQSDFGPGKYEGCYELRDGVVKVRDLNEDAWRELSPVSQSVPVIKSSKDESSRL</sequence>
<dbReference type="AlphaFoldDB" id="A0A545AR38"/>
<gene>
    <name evidence="2" type="ORF">FL583_17390</name>
</gene>
<dbReference type="RefSeq" id="WP_142705712.1">
    <property type="nucleotide sequence ID" value="NZ_VIRS01000011.1"/>
</dbReference>